<organism evidence="3 4">
    <name type="scientific">Streptomyces kunmingensis</name>
    <dbReference type="NCBI Taxonomy" id="68225"/>
    <lineage>
        <taxon>Bacteria</taxon>
        <taxon>Bacillati</taxon>
        <taxon>Actinomycetota</taxon>
        <taxon>Actinomycetes</taxon>
        <taxon>Kitasatosporales</taxon>
        <taxon>Streptomycetaceae</taxon>
        <taxon>Streptomyces</taxon>
    </lineage>
</organism>
<feature type="transmembrane region" description="Helical" evidence="2">
    <location>
        <begin position="202"/>
        <end position="228"/>
    </location>
</feature>
<dbReference type="EMBL" id="JAOZYB010000019">
    <property type="protein sequence ID" value="MEB3959552.1"/>
    <property type="molecule type" value="Genomic_DNA"/>
</dbReference>
<proteinExistence type="predicted"/>
<dbReference type="Proteomes" id="UP001352223">
    <property type="component" value="Unassembled WGS sequence"/>
</dbReference>
<dbReference type="Gene3D" id="3.90.210.10">
    <property type="entry name" value="Heat-Labile Enterotoxin, subunit A"/>
    <property type="match status" value="1"/>
</dbReference>
<feature type="compositionally biased region" description="Basic and acidic residues" evidence="1">
    <location>
        <begin position="869"/>
        <end position="881"/>
    </location>
</feature>
<feature type="region of interest" description="Disordered" evidence="1">
    <location>
        <begin position="828"/>
        <end position="917"/>
    </location>
</feature>
<feature type="region of interest" description="Disordered" evidence="1">
    <location>
        <begin position="2422"/>
        <end position="2443"/>
    </location>
</feature>
<keyword evidence="2" id="KW-0812">Transmembrane</keyword>
<evidence type="ECO:0000313" key="4">
    <source>
        <dbReference type="Proteomes" id="UP001352223"/>
    </source>
</evidence>
<feature type="compositionally biased region" description="Polar residues" evidence="1">
    <location>
        <begin position="834"/>
        <end position="849"/>
    </location>
</feature>
<evidence type="ECO:0000313" key="3">
    <source>
        <dbReference type="EMBL" id="MEB3959552.1"/>
    </source>
</evidence>
<feature type="transmembrane region" description="Helical" evidence="2">
    <location>
        <begin position="119"/>
        <end position="139"/>
    </location>
</feature>
<sequence>MAVNPFLDGIVVMLTGMHVPRGSASRMHHEVEVPHAALVRSLDEFQEVVADITKSVSGTVSGKWGDAYAGAMATFGTGAGADYVKNLRDTSARIANYARETGYQIDYTNRMIIAQVVQFLVEWAMTLVLAVFNPVAALVEQSFLRALYQLILRSFLLRLLAQLAMFEALNVGLGAAMDVFVRWSLANEGKYTADGDQYVKQAVAFGAVQGAFMVFVPYAGSALAGLLAKGVGRDVVGTIEKLVGGAALPVGRDGAEDLGGTVAARDGGGQLGGFGRDLGETAAGMARRFEMGEAGPSAREAFRTTAADLFARDLGVVMGADAARALGQRWAEGFVSRFGKKDLAETLFQALDGLPQGPGGGLRRALSQGVADVLSTDWGRKFSGYTGDAIANTAHQNFSEGIYNLFTTGRFTTSWETGVAGAGAGVLGHLLTRNALSLGAGLREKLGLPPKPALSVDGPVNTVPGHGARLSDPAVPYRFAIRSGGAFSGTPAEGSGGADLPALARMDPAGPVLSVGGEPPATARFRDGTVPAETSGEVTGAFDPVNRAPGGGFGPDSGTEGAGAVGSGSDRAGVPGSTVPRPLPTSTGAPAPGAGPVHDPSAFVQRGEGIPTTAGRSDDGAGPAFDGDMSVGSGRSSGGAPDTAMVTRNERVAQFTAAQAQAGALVQAGQGSQQDRTSSGGQRLPEANVRRDEMARDARGVEAGHGRFTAGGDVPGRTGDEAVAAELDDGVVPGDLQVPTPLVTERSGPYASLSQGPTTGGEASMRPDTSLSGVGGERDLRSLSVPGTTYRAVERLGGQFRDQTLPRYNEIWARAEHDIATRLHHEHRHENTSLEHITTARQTPLQTVPPTHRDAIPDNTHQPPTTDDATARPDGDTDHASRGPVLPATDPARSGTAMAAADRPAGDAEPTADPSADGAVVRVTEAAGGPGGFGDVARHLAGQERTSAIDVALSVDYRPGHHAETTVTVASTTGRRLWRFSAADPETTLPRGFPPDSESRTVSLRDWLSDNPDSRFVSTSRDRQQRYGVSRYRYELGSEPGTTPVSVYDAARGATGVWDPASGGLRWEAGDRQAPAESSAPVHPSWHDSLMPGDAAADTAFDELVPAPLFTPALGPVWGSGQVRTDRWTPFGGRGREGEGLGPDAFVTARDESKTRPFITRPSGSGKRAEVGYDWTWHRRSTGEPGVLRVTRRLHLQPEDAVSAAELSSVRGAFARTLEQVVNRPGYRLPLLQPDLVTGSAATPGPRLSVAVEFTHDVEEAHGSVTVRDGLPPAERDMVQDEWFTGVHPAAYVHEFLHGLGVQDDVPAPQSLYSPDGPGNQEMSDGLSSVMGPMNGLSLSKDLFLTSEHLHQIHEVLLPYLHAGGRTGTERSASSAVAEAAVPNSGVDVAPSTQADREPTGLALTVRPGALSTVVSGLEEQLLAGGPGTRSLVLTAIPGTGGGLELYAVSLRDQVRWYDRRSGNEVPAPQGDETVVLRTLDLAADGSVLNPSAALRGLEKRAQKFPALALGADLWQALETVGIELGRPHTDATARPSSLWHQRMVTATTHLPNEAERPAGDTTAAPDASGKNRVLTRQGIEHAAVRARQSALQRLRAFAGERAPENEQWCVVVAEALRDELFPAAHGVPGAMGAGAARTADDAGGSGSTDRTAQHLAPGAAWTPVGDWEAVEAALVEEGMGPGSMALVMVRTPLGSASSGGRLRPGRQGHVWVGYYPRYEQDDAGPVWVEVVEDVRASAPHGSPSGVRLLDGHPASPLLQARAVIIGPTGRVASEALVPFRASSSTAHALVDPSTNPTYASPTGQSGFTGRGDRVADWFQATGLGMTKIRSQGLRQIDAAVRALQRDRHDDTTRRQLLVELAVWRGSKDDRSPLWGVVEALRSQISDELWEAASPKDLRLIRYSEAAEAFDVRLGQYLMGRPQATEAVRHMVRALWNFLERNNPTEMTQLGIDPTDTIPASGNVLNDVKVLQEVVREGNLRELSAMLFGAVSDAVLRDHVHVDGYSDWPWLQKERLHRVRAEASLRHVPLSGIYPPISQREFDVAGVQSEGKWFVAWTFAKDNVSMQLKSDLHLNGDHTGGLVTSGSSGSMLLILETMYQFQNYTGYRFNFPEVILGLTGSILAGGHHTVHEILKSVALWERAAQFGFTYVDGWSRYRHIPYLSEAELRSVAVDGLFPDEIALGLVPPLPEDDVPASAYDLLKALRVPTAAWSSQLARDPQGLALAPYRPPHSGLPATRIEVWALYWSAQQGYLAALDEEVRLRREANQSTPAFASWGKARAAVRDRTTELGTAVRTVREMGHDPRELNARLTHVAAAGARQHAAASVTRGARDDMAELGRRLGNLTVREGSQPSTSSGPARRHRPGDAAWSSHPVVQMALTQNTHVRGLHQDILRGRLRQLQATDPEYIRLQAVLASYDSPAPSNGVAPSVGTKSGRVAGPSRPVESATLRALLADLNSFGAHRMDGDPSWNTWRELLTESGVNPATDSSGIRGLRNFFTRRSDTPTVDTPNVGSPVQPGAFGPPSGIKVSNITDRDIPKILARPIVNQGDRVIGVSLHDNDDWSMREGHWASYDPRQQVYASYPRMQLVPRSLPLPWSGSEAFYVTMHGEYDLVKAYRKSGGSFKKTILDSSGLARIIMANPHYSRMRRDVRDPHVVLVICESGLSREHSMAQQLANILGVTVHAPNGKITMSPSRILEATVLTVYYSGEEAVTFFTFHPGGGVNRNGVGDARSATRNMTIGGPVSVPPPMSSGERTDMGYDVGDPARLREISPFASGHQFAQTTAAPELARMAGAARMWPRDVKRTVKSLEQRLAAAGSGARSLVVEQHVPEGRMPRIFEVIHNRGKSTWYASEQRTQTQPPSDGSFVSLDVTSMGQILSDAPATEPPVVFRSLALGNPLSPAVPALLGWTNRSLVVGPRS</sequence>
<feature type="compositionally biased region" description="Polar residues" evidence="1">
    <location>
        <begin position="2350"/>
        <end position="2359"/>
    </location>
</feature>
<feature type="compositionally biased region" description="Polar residues" evidence="1">
    <location>
        <begin position="859"/>
        <end position="868"/>
    </location>
</feature>
<comment type="caution">
    <text evidence="3">The sequence shown here is derived from an EMBL/GenBank/DDBJ whole genome shotgun (WGS) entry which is preliminary data.</text>
</comment>
<accession>A0ABU6C5U1</accession>
<gene>
    <name evidence="3" type="ORF">OKJ48_04685</name>
</gene>
<keyword evidence="2" id="KW-1133">Transmembrane helix</keyword>
<feature type="region of interest" description="Disordered" evidence="1">
    <location>
        <begin position="1550"/>
        <end position="1573"/>
    </location>
</feature>
<evidence type="ECO:0000256" key="1">
    <source>
        <dbReference type="SAM" id="MobiDB-lite"/>
    </source>
</evidence>
<dbReference type="RefSeq" id="WP_324766536.1">
    <property type="nucleotide sequence ID" value="NZ_BAAATS010000032.1"/>
</dbReference>
<feature type="compositionally biased region" description="Polar residues" evidence="1">
    <location>
        <begin position="2506"/>
        <end position="2516"/>
    </location>
</feature>
<feature type="compositionally biased region" description="Gly residues" evidence="1">
    <location>
        <begin position="549"/>
        <end position="566"/>
    </location>
</feature>
<keyword evidence="4" id="KW-1185">Reference proteome</keyword>
<feature type="region of interest" description="Disordered" evidence="1">
    <location>
        <begin position="2503"/>
        <end position="2529"/>
    </location>
</feature>
<reference evidence="3 4" key="1">
    <citation type="submission" date="2022-10" db="EMBL/GenBank/DDBJ databases">
        <authorList>
            <person name="Xie J."/>
            <person name="Shen N."/>
        </authorList>
    </citation>
    <scope>NUCLEOTIDE SEQUENCE [LARGE SCALE GENOMIC DNA]</scope>
    <source>
        <strain evidence="3 4">DSM 41681</strain>
    </source>
</reference>
<feature type="compositionally biased region" description="Basic and acidic residues" evidence="1">
    <location>
        <begin position="688"/>
        <end position="705"/>
    </location>
</feature>
<keyword evidence="2" id="KW-0472">Membrane</keyword>
<protein>
    <recommendedName>
        <fullName evidence="5">OTU domain-containing protein</fullName>
    </recommendedName>
</protein>
<feature type="region of interest" description="Disordered" evidence="1">
    <location>
        <begin position="536"/>
        <end position="643"/>
    </location>
</feature>
<evidence type="ECO:0000256" key="2">
    <source>
        <dbReference type="SAM" id="Phobius"/>
    </source>
</evidence>
<evidence type="ECO:0008006" key="5">
    <source>
        <dbReference type="Google" id="ProtNLM"/>
    </source>
</evidence>
<feature type="region of interest" description="Disordered" evidence="1">
    <location>
        <begin position="1789"/>
        <end position="1808"/>
    </location>
</feature>
<name>A0ABU6C5U1_9ACTN</name>
<feature type="region of interest" description="Disordered" evidence="1">
    <location>
        <begin position="1633"/>
        <end position="1656"/>
    </location>
</feature>
<feature type="region of interest" description="Disordered" evidence="1">
    <location>
        <begin position="666"/>
        <end position="782"/>
    </location>
</feature>
<feature type="region of interest" description="Disordered" evidence="1">
    <location>
        <begin position="2346"/>
        <end position="2372"/>
    </location>
</feature>
<feature type="transmembrane region" description="Helical" evidence="2">
    <location>
        <begin position="159"/>
        <end position="181"/>
    </location>
</feature>